<name>A0A0K1JMX7_9MICO</name>
<reference evidence="1 2" key="1">
    <citation type="submission" date="2015-03" db="EMBL/GenBank/DDBJ databases">
        <title>Luteipulveratus halotolerans sp. nov., a novel actinobacterium (Dermacoccaceae) from Sarawak, Malaysia.</title>
        <authorList>
            <person name="Juboi H."/>
            <person name="Basik A."/>
            <person name="Shamsul S.S."/>
            <person name="Arnold P."/>
            <person name="Schmitt E.K."/>
            <person name="Sanglier J.-J."/>
            <person name="Yeo T."/>
        </authorList>
    </citation>
    <scope>NUCLEOTIDE SEQUENCE [LARGE SCALE GENOMIC DNA]</scope>
    <source>
        <strain evidence="1 2">MN07-A0370</strain>
    </source>
</reference>
<dbReference type="EMBL" id="CP011112">
    <property type="protein sequence ID" value="AKU18061.1"/>
    <property type="molecule type" value="Genomic_DNA"/>
</dbReference>
<dbReference type="STRING" id="571913.VV02_23005"/>
<accession>A0A0K1JMX7</accession>
<keyword evidence="2" id="KW-1185">Reference proteome</keyword>
<evidence type="ECO:0000313" key="2">
    <source>
        <dbReference type="Proteomes" id="UP000066480"/>
    </source>
</evidence>
<gene>
    <name evidence="1" type="ORF">VV02_23005</name>
</gene>
<dbReference type="RefSeq" id="WP_052595409.1">
    <property type="nucleotide sequence ID" value="NZ_CP011112.1"/>
</dbReference>
<dbReference type="Proteomes" id="UP000066480">
    <property type="component" value="Chromosome"/>
</dbReference>
<sequence>MGGPGDGAYIADPLILLEQARSLGRRRGDFAGVADALLRKGRDAGAAAGDHEVAEAVERASSVLAGVVSSAAGASGVLQRGAQTQGEQLGRAVGIQI</sequence>
<protein>
    <submittedName>
        <fullName evidence="1">Uncharacterized protein</fullName>
    </submittedName>
</protein>
<dbReference type="KEGG" id="lmoi:VV02_23005"/>
<dbReference type="AlphaFoldDB" id="A0A0K1JMX7"/>
<proteinExistence type="predicted"/>
<evidence type="ECO:0000313" key="1">
    <source>
        <dbReference type="EMBL" id="AKU18061.1"/>
    </source>
</evidence>
<organism evidence="1 2">
    <name type="scientific">Luteipulveratus mongoliensis</name>
    <dbReference type="NCBI Taxonomy" id="571913"/>
    <lineage>
        <taxon>Bacteria</taxon>
        <taxon>Bacillati</taxon>
        <taxon>Actinomycetota</taxon>
        <taxon>Actinomycetes</taxon>
        <taxon>Micrococcales</taxon>
        <taxon>Dermacoccaceae</taxon>
        <taxon>Luteipulveratus</taxon>
    </lineage>
</organism>